<dbReference type="AlphaFoldDB" id="A0A0A9BA89"/>
<dbReference type="EMBL" id="GBRH01237639">
    <property type="protein sequence ID" value="JAD60256.1"/>
    <property type="molecule type" value="Transcribed_RNA"/>
</dbReference>
<proteinExistence type="predicted"/>
<protein>
    <submittedName>
        <fullName evidence="1">Uncharacterized protein</fullName>
    </submittedName>
</protein>
<sequence length="28" mass="3291">MQKYLNKVYQKISICFSSSVFCCISRIT</sequence>
<evidence type="ECO:0000313" key="1">
    <source>
        <dbReference type="EMBL" id="JAD60256.1"/>
    </source>
</evidence>
<reference evidence="1" key="2">
    <citation type="journal article" date="2015" name="Data Brief">
        <title>Shoot transcriptome of the giant reed, Arundo donax.</title>
        <authorList>
            <person name="Barrero R.A."/>
            <person name="Guerrero F.D."/>
            <person name="Moolhuijzen P."/>
            <person name="Goolsby J.A."/>
            <person name="Tidwell J."/>
            <person name="Bellgard S.E."/>
            <person name="Bellgard M.I."/>
        </authorList>
    </citation>
    <scope>NUCLEOTIDE SEQUENCE</scope>
    <source>
        <tissue evidence="1">Shoot tissue taken approximately 20 cm above the soil surface</tissue>
    </source>
</reference>
<name>A0A0A9BA89_ARUDO</name>
<reference evidence="1" key="1">
    <citation type="submission" date="2014-09" db="EMBL/GenBank/DDBJ databases">
        <authorList>
            <person name="Magalhaes I.L.F."/>
            <person name="Oliveira U."/>
            <person name="Santos F.R."/>
            <person name="Vidigal T.H.D.A."/>
            <person name="Brescovit A.D."/>
            <person name="Santos A.J."/>
        </authorList>
    </citation>
    <scope>NUCLEOTIDE SEQUENCE</scope>
    <source>
        <tissue evidence="1">Shoot tissue taken approximately 20 cm above the soil surface</tissue>
    </source>
</reference>
<accession>A0A0A9BA89</accession>
<organism evidence="1">
    <name type="scientific">Arundo donax</name>
    <name type="common">Giant reed</name>
    <name type="synonym">Donax arundinaceus</name>
    <dbReference type="NCBI Taxonomy" id="35708"/>
    <lineage>
        <taxon>Eukaryota</taxon>
        <taxon>Viridiplantae</taxon>
        <taxon>Streptophyta</taxon>
        <taxon>Embryophyta</taxon>
        <taxon>Tracheophyta</taxon>
        <taxon>Spermatophyta</taxon>
        <taxon>Magnoliopsida</taxon>
        <taxon>Liliopsida</taxon>
        <taxon>Poales</taxon>
        <taxon>Poaceae</taxon>
        <taxon>PACMAD clade</taxon>
        <taxon>Arundinoideae</taxon>
        <taxon>Arundineae</taxon>
        <taxon>Arundo</taxon>
    </lineage>
</organism>